<keyword evidence="1" id="KW-0812">Transmembrane</keyword>
<feature type="transmembrane region" description="Helical" evidence="1">
    <location>
        <begin position="7"/>
        <end position="27"/>
    </location>
</feature>
<evidence type="ECO:0000259" key="2">
    <source>
        <dbReference type="Pfam" id="PF24135"/>
    </source>
</evidence>
<dbReference type="Pfam" id="PF24135">
    <property type="entry name" value="DUF7402"/>
    <property type="match status" value="1"/>
</dbReference>
<keyword evidence="1" id="KW-1133">Transmembrane helix</keyword>
<dbReference type="Gene3D" id="2.60.120.260">
    <property type="entry name" value="Galactose-binding domain-like"/>
    <property type="match status" value="1"/>
</dbReference>
<dbReference type="EMBL" id="AFES01000013">
    <property type="protein sequence ID" value="EIA18220.1"/>
    <property type="molecule type" value="Genomic_DNA"/>
</dbReference>
<organism evidence="3 4">
    <name type="scientific">Clostridium perfringens F262</name>
    <dbReference type="NCBI Taxonomy" id="883064"/>
    <lineage>
        <taxon>Bacteria</taxon>
        <taxon>Bacillati</taxon>
        <taxon>Bacillota</taxon>
        <taxon>Clostridia</taxon>
        <taxon>Eubacteriales</taxon>
        <taxon>Clostridiaceae</taxon>
        <taxon>Clostridium</taxon>
    </lineage>
</organism>
<keyword evidence="1" id="KW-0472">Membrane</keyword>
<dbReference type="InterPro" id="IPR024078">
    <property type="entry name" value="LmbE-like_dom_sf"/>
</dbReference>
<sequence>MKLKRKLWITVISISIIIFCIVMTLFISTANMDYGSNFSNSIDYSEMWTNKEIMVIVPHQDDEINLAGATIKRLIDNGNNVKVVFATNGDFKGLGTKRIKEAVEAVRILGVNSENVIFLGYGDRWEETKEHIYNSDDNKIISSYIGKNETYGTDKYLDFRSSISGEPSSYTRGNYKNDMKDVIEMYFPDIIFAIDFDSHADHKSTSLIFEEAFCEVLRENKEYNPKVFKGFAYKTAWKAKDDFYGFNLESTLIPEKDSLINKNYDLDVPQYLWSERVRLPVAKEALSYTQNSNLVNKSLKAHKTQKASRRTVNIVNSDKVFWERETSSITYEAEVIASSGEFKYINDFKLIDSSNVNDIKLIDECVWIPDNEDNDKSFRINFASAKDIEKLVIYDNFSLEDNILESTIRFSDGSEEKVNNLNHDGTKTVITFPTKKDIEFLEFKINKYEGNNPGICEFEVYEKNESKETEYIKLILDNENETFIYRYTVDNEKEIPLNLYSYPKLDGILGVENCNISTNNDNIQFKENKLIISDNIKPGKYKVRVELKDNTKIFDEIEIFIPNKLQKGYIKLTQEFEKIIKKIPGKIEGEFYKIKKLILRE</sequence>
<dbReference type="AlphaFoldDB" id="A0AAV3FGE8"/>
<dbReference type="Pfam" id="PF02585">
    <property type="entry name" value="PIG-L"/>
    <property type="match status" value="1"/>
</dbReference>
<dbReference type="SUPFAM" id="SSF49785">
    <property type="entry name" value="Galactose-binding domain-like"/>
    <property type="match status" value="1"/>
</dbReference>
<reference evidence="3 4" key="1">
    <citation type="journal article" date="2012" name="PLoS ONE">
        <title>Genome Sequencing and Analysis of a Type A Clostridium perfringens Isolate from a Case of Bovine Clostridial Abomasitis.</title>
        <authorList>
            <person name="Nowell V.J."/>
            <person name="Kropinski A.M."/>
            <person name="Songer J.G."/>
            <person name="Macinnes J.I."/>
            <person name="Parreira V.R."/>
            <person name="Prescott J.F."/>
        </authorList>
    </citation>
    <scope>NUCLEOTIDE SEQUENCE [LARGE SCALE GENOMIC DNA]</scope>
    <source>
        <strain evidence="3 4">F262</strain>
    </source>
</reference>
<evidence type="ECO:0000256" key="1">
    <source>
        <dbReference type="SAM" id="Phobius"/>
    </source>
</evidence>
<dbReference type="Proteomes" id="UP000005358">
    <property type="component" value="Chromosome"/>
</dbReference>
<feature type="domain" description="DUF7402" evidence="2">
    <location>
        <begin position="332"/>
        <end position="461"/>
    </location>
</feature>
<evidence type="ECO:0000313" key="3">
    <source>
        <dbReference type="EMBL" id="EIA18220.1"/>
    </source>
</evidence>
<dbReference type="InterPro" id="IPR055826">
    <property type="entry name" value="DUF7402"/>
</dbReference>
<name>A0AAV3FGE8_CLOPF</name>
<dbReference type="PANTHER" id="PTHR12993:SF11">
    <property type="entry name" value="N-ACETYLGLUCOSAMINYL-PHOSPHATIDYLINOSITOL DE-N-ACETYLASE"/>
    <property type="match status" value="1"/>
</dbReference>
<protein>
    <recommendedName>
        <fullName evidence="2">DUF7402 domain-containing protein</fullName>
    </recommendedName>
</protein>
<evidence type="ECO:0000313" key="4">
    <source>
        <dbReference type="Proteomes" id="UP000005358"/>
    </source>
</evidence>
<accession>A0AAV3FGE8</accession>
<proteinExistence type="predicted"/>
<dbReference type="Gene3D" id="3.40.50.10320">
    <property type="entry name" value="LmbE-like"/>
    <property type="match status" value="1"/>
</dbReference>
<dbReference type="PANTHER" id="PTHR12993">
    <property type="entry name" value="N-ACETYLGLUCOSAMINYL-PHOSPHATIDYLINOSITOL DE-N-ACETYLASE-RELATED"/>
    <property type="match status" value="1"/>
</dbReference>
<dbReference type="SUPFAM" id="SSF102588">
    <property type="entry name" value="LmbE-like"/>
    <property type="match status" value="1"/>
</dbReference>
<dbReference type="InterPro" id="IPR003737">
    <property type="entry name" value="GlcNAc_PI_deacetylase-related"/>
</dbReference>
<dbReference type="InterPro" id="IPR008979">
    <property type="entry name" value="Galactose-bd-like_sf"/>
</dbReference>
<dbReference type="RefSeq" id="WP_003480189.1">
    <property type="nucleotide sequence ID" value="NZ_CM001477.1"/>
</dbReference>
<dbReference type="GO" id="GO:0016811">
    <property type="term" value="F:hydrolase activity, acting on carbon-nitrogen (but not peptide) bonds, in linear amides"/>
    <property type="evidence" value="ECO:0007669"/>
    <property type="project" value="TreeGrafter"/>
</dbReference>
<comment type="caution">
    <text evidence="3">The sequence shown here is derived from an EMBL/GenBank/DDBJ whole genome shotgun (WGS) entry which is preliminary data.</text>
</comment>
<gene>
    <name evidence="3" type="ORF">HA1_02457</name>
</gene>